<dbReference type="InterPro" id="IPR044068">
    <property type="entry name" value="CB"/>
</dbReference>
<dbReference type="Gene3D" id="1.10.150.130">
    <property type="match status" value="1"/>
</dbReference>
<dbReference type="InterPro" id="IPR013762">
    <property type="entry name" value="Integrase-like_cat_sf"/>
</dbReference>
<dbReference type="Gene3D" id="1.10.443.10">
    <property type="entry name" value="Intergrase catalytic core"/>
    <property type="match status" value="1"/>
</dbReference>
<evidence type="ECO:0000256" key="1">
    <source>
        <dbReference type="ARBA" id="ARBA00008857"/>
    </source>
</evidence>
<dbReference type="Pfam" id="PF02899">
    <property type="entry name" value="Phage_int_SAM_1"/>
    <property type="match status" value="1"/>
</dbReference>
<dbReference type="InterPro" id="IPR002104">
    <property type="entry name" value="Integrase_catalytic"/>
</dbReference>
<dbReference type="RefSeq" id="WP_245894083.1">
    <property type="nucleotide sequence ID" value="NZ_PYAV01000024.1"/>
</dbReference>
<keyword evidence="2" id="KW-0229">DNA integration</keyword>
<organism evidence="8 9">
    <name type="scientific">Salsuginibacillus halophilus</name>
    <dbReference type="NCBI Taxonomy" id="517424"/>
    <lineage>
        <taxon>Bacteria</taxon>
        <taxon>Bacillati</taxon>
        <taxon>Bacillota</taxon>
        <taxon>Bacilli</taxon>
        <taxon>Bacillales</taxon>
        <taxon>Bacillaceae</taxon>
        <taxon>Salsuginibacillus</taxon>
    </lineage>
</organism>
<dbReference type="AlphaFoldDB" id="A0A2P8H2V1"/>
<protein>
    <submittedName>
        <fullName evidence="8">Integrase/recombinase XerD</fullName>
    </submittedName>
</protein>
<dbReference type="InterPro" id="IPR004107">
    <property type="entry name" value="Integrase_SAM-like_N"/>
</dbReference>
<evidence type="ECO:0000313" key="9">
    <source>
        <dbReference type="Proteomes" id="UP000242310"/>
    </source>
</evidence>
<keyword evidence="4" id="KW-0233">DNA recombination</keyword>
<evidence type="ECO:0000259" key="6">
    <source>
        <dbReference type="PROSITE" id="PS51898"/>
    </source>
</evidence>
<evidence type="ECO:0000256" key="4">
    <source>
        <dbReference type="ARBA" id="ARBA00023172"/>
    </source>
</evidence>
<gene>
    <name evidence="8" type="ORF">B0H94_1244</name>
</gene>
<evidence type="ECO:0000313" key="8">
    <source>
        <dbReference type="EMBL" id="PSL40537.1"/>
    </source>
</evidence>
<dbReference type="PROSITE" id="PS51898">
    <property type="entry name" value="TYR_RECOMBINASE"/>
    <property type="match status" value="1"/>
</dbReference>
<dbReference type="InterPro" id="IPR011010">
    <property type="entry name" value="DNA_brk_join_enz"/>
</dbReference>
<accession>A0A2P8H2V1</accession>
<dbReference type="PROSITE" id="PS51900">
    <property type="entry name" value="CB"/>
    <property type="match status" value="1"/>
</dbReference>
<comment type="caution">
    <text evidence="8">The sequence shown here is derived from an EMBL/GenBank/DDBJ whole genome shotgun (WGS) entry which is preliminary data.</text>
</comment>
<dbReference type="GO" id="GO:0003677">
    <property type="term" value="F:DNA binding"/>
    <property type="evidence" value="ECO:0007669"/>
    <property type="project" value="UniProtKB-UniRule"/>
</dbReference>
<dbReference type="SUPFAM" id="SSF56349">
    <property type="entry name" value="DNA breaking-rejoining enzymes"/>
    <property type="match status" value="1"/>
</dbReference>
<dbReference type="GO" id="GO:0006310">
    <property type="term" value="P:DNA recombination"/>
    <property type="evidence" value="ECO:0007669"/>
    <property type="project" value="UniProtKB-KW"/>
</dbReference>
<reference evidence="8 9" key="1">
    <citation type="submission" date="2018-03" db="EMBL/GenBank/DDBJ databases">
        <title>Genomic Encyclopedia of Type Strains, Phase III (KMG-III): the genomes of soil and plant-associated and newly described type strains.</title>
        <authorList>
            <person name="Whitman W."/>
        </authorList>
    </citation>
    <scope>NUCLEOTIDE SEQUENCE [LARGE SCALE GENOMIC DNA]</scope>
    <source>
        <strain evidence="8 9">CGMCC 1.07653</strain>
    </source>
</reference>
<evidence type="ECO:0000256" key="3">
    <source>
        <dbReference type="ARBA" id="ARBA00023125"/>
    </source>
</evidence>
<name>A0A2P8H2V1_9BACI</name>
<keyword evidence="9" id="KW-1185">Reference proteome</keyword>
<evidence type="ECO:0000256" key="5">
    <source>
        <dbReference type="PROSITE-ProRule" id="PRU01248"/>
    </source>
</evidence>
<dbReference type="EMBL" id="PYAV01000024">
    <property type="protein sequence ID" value="PSL40537.1"/>
    <property type="molecule type" value="Genomic_DNA"/>
</dbReference>
<dbReference type="PANTHER" id="PTHR30349">
    <property type="entry name" value="PHAGE INTEGRASE-RELATED"/>
    <property type="match status" value="1"/>
</dbReference>
<proteinExistence type="inferred from homology"/>
<dbReference type="GO" id="GO:0015074">
    <property type="term" value="P:DNA integration"/>
    <property type="evidence" value="ECO:0007669"/>
    <property type="project" value="UniProtKB-KW"/>
</dbReference>
<sequence length="295" mass="33874">MGESYWVLVNEQLDSHTREVINEYLLSLKVSNKSETTIVKYRRNLDMFFRTVNVPLTDLTSDEVLNWLNDYTKGRKPKTVALMFSTLSTFFSFCQAEDYLDQPLLKRRWRPKLPDALPKYLTDKEVALVKMKAEGLPLRDRTIISFLLSSGCRRSEVSHLNVSDIDLNKRTAEVRGKGKKVRTVHFSIECSLLLKAYLNHRPPSKDDALFLTHSGDRLQPIGIYKTVVRVGKEAELLQRFTPHGCRHTFATTMMSRGADLEFIGAELGHTDLNTTRVYARVPSEKLRTAYQKIMG</sequence>
<dbReference type="Proteomes" id="UP000242310">
    <property type="component" value="Unassembled WGS sequence"/>
</dbReference>
<dbReference type="Pfam" id="PF00589">
    <property type="entry name" value="Phage_integrase"/>
    <property type="match status" value="1"/>
</dbReference>
<comment type="similarity">
    <text evidence="1">Belongs to the 'phage' integrase family.</text>
</comment>
<dbReference type="PANTHER" id="PTHR30349:SF41">
    <property type="entry name" value="INTEGRASE_RECOMBINASE PROTEIN MJ0367-RELATED"/>
    <property type="match status" value="1"/>
</dbReference>
<evidence type="ECO:0000259" key="7">
    <source>
        <dbReference type="PROSITE" id="PS51900"/>
    </source>
</evidence>
<dbReference type="InterPro" id="IPR010998">
    <property type="entry name" value="Integrase_recombinase_N"/>
</dbReference>
<dbReference type="InterPro" id="IPR050090">
    <property type="entry name" value="Tyrosine_recombinase_XerCD"/>
</dbReference>
<evidence type="ECO:0000256" key="2">
    <source>
        <dbReference type="ARBA" id="ARBA00022908"/>
    </source>
</evidence>
<feature type="domain" description="Tyr recombinase" evidence="6">
    <location>
        <begin position="116"/>
        <end position="291"/>
    </location>
</feature>
<keyword evidence="3 5" id="KW-0238">DNA-binding</keyword>
<feature type="domain" description="Core-binding (CB)" evidence="7">
    <location>
        <begin position="15"/>
        <end position="95"/>
    </location>
</feature>